<dbReference type="AlphaFoldDB" id="A0AA88VS68"/>
<reference evidence="2" key="1">
    <citation type="submission" date="2022-12" db="EMBL/GenBank/DDBJ databases">
        <title>Draft genome assemblies for two species of Escallonia (Escalloniales).</title>
        <authorList>
            <person name="Chanderbali A."/>
            <person name="Dervinis C."/>
            <person name="Anghel I."/>
            <person name="Soltis D."/>
            <person name="Soltis P."/>
            <person name="Zapata F."/>
        </authorList>
    </citation>
    <scope>NUCLEOTIDE SEQUENCE</scope>
    <source>
        <strain evidence="2">UCBG64.0493</strain>
        <tissue evidence="2">Leaf</tissue>
    </source>
</reference>
<keyword evidence="3" id="KW-1185">Reference proteome</keyword>
<dbReference type="InterPro" id="IPR001810">
    <property type="entry name" value="F-box_dom"/>
</dbReference>
<dbReference type="Gene3D" id="1.20.1280.50">
    <property type="match status" value="1"/>
</dbReference>
<comment type="caution">
    <text evidence="2">The sequence shown here is derived from an EMBL/GenBank/DDBJ whole genome shotgun (WGS) entry which is preliminary data.</text>
</comment>
<dbReference type="EMBL" id="JAVXUP010001254">
    <property type="protein sequence ID" value="KAK3013990.1"/>
    <property type="molecule type" value="Genomic_DNA"/>
</dbReference>
<dbReference type="PANTHER" id="PTHR31482">
    <property type="entry name" value="ESTS AU081301(E20138)"/>
    <property type="match status" value="1"/>
</dbReference>
<name>A0AA88VS68_9ASTE</name>
<evidence type="ECO:0000313" key="3">
    <source>
        <dbReference type="Proteomes" id="UP001188597"/>
    </source>
</evidence>
<dbReference type="PROSITE" id="PS50181">
    <property type="entry name" value="FBOX"/>
    <property type="match status" value="1"/>
</dbReference>
<dbReference type="InterPro" id="IPR036047">
    <property type="entry name" value="F-box-like_dom_sf"/>
</dbReference>
<accession>A0AA88VS68</accession>
<feature type="domain" description="F-box" evidence="1">
    <location>
        <begin position="24"/>
        <end position="70"/>
    </location>
</feature>
<proteinExistence type="predicted"/>
<sequence length="334" mass="38534">IANFMPSMKKSASPKVQRLEEKEEASLLDLPDLALECILERLSPAGLSSMAGVCSSLRDWCRSDHLWEKHMKQKWGKLIGDAAYRKWQIEVDLRKRKTMLECSKEKGLCGLVSKLWPFSSDRSKVDGNGEQSCYSLPVDSIMAWYLSLEGGKFLFPAQVYNRENGNVGFMLSCYDAELSYDSATDTFKARYSSHGRPTVEDNIEWSRLRAPAVDTPAHVLHVSDCLNELRPGDPIEIQWRRNKDFPYGWWYGVVGHLEPCDGNDLHCWCHFNDTVVLEFKQYTLASRWRQVEINRKEHREVGDEAGGFYGGIRKLHHEEDILTWKRLWPTQIVE</sequence>
<dbReference type="SMART" id="SM00256">
    <property type="entry name" value="FBOX"/>
    <property type="match status" value="1"/>
</dbReference>
<dbReference type="Proteomes" id="UP001188597">
    <property type="component" value="Unassembled WGS sequence"/>
</dbReference>
<protein>
    <recommendedName>
        <fullName evidence="1">F-box domain-containing protein</fullName>
    </recommendedName>
</protein>
<dbReference type="SUPFAM" id="SSF81383">
    <property type="entry name" value="F-box domain"/>
    <property type="match status" value="1"/>
</dbReference>
<gene>
    <name evidence="2" type="ORF">RJ639_009543</name>
</gene>
<feature type="non-terminal residue" evidence="2">
    <location>
        <position position="1"/>
    </location>
</feature>
<dbReference type="PANTHER" id="PTHR31482:SF18">
    <property type="entry name" value="ESTS AU081301(E20138)"/>
    <property type="match status" value="1"/>
</dbReference>
<organism evidence="2 3">
    <name type="scientific">Escallonia herrerae</name>
    <dbReference type="NCBI Taxonomy" id="1293975"/>
    <lineage>
        <taxon>Eukaryota</taxon>
        <taxon>Viridiplantae</taxon>
        <taxon>Streptophyta</taxon>
        <taxon>Embryophyta</taxon>
        <taxon>Tracheophyta</taxon>
        <taxon>Spermatophyta</taxon>
        <taxon>Magnoliopsida</taxon>
        <taxon>eudicotyledons</taxon>
        <taxon>Gunneridae</taxon>
        <taxon>Pentapetalae</taxon>
        <taxon>asterids</taxon>
        <taxon>campanulids</taxon>
        <taxon>Escalloniales</taxon>
        <taxon>Escalloniaceae</taxon>
        <taxon>Escallonia</taxon>
    </lineage>
</organism>
<evidence type="ECO:0000313" key="2">
    <source>
        <dbReference type="EMBL" id="KAK3013990.1"/>
    </source>
</evidence>
<evidence type="ECO:0000259" key="1">
    <source>
        <dbReference type="PROSITE" id="PS50181"/>
    </source>
</evidence>
<dbReference type="Pfam" id="PF00646">
    <property type="entry name" value="F-box"/>
    <property type="match status" value="1"/>
</dbReference>